<protein>
    <submittedName>
        <fullName evidence="3">Flp pilus assembly protein ATPase CpaE</fullName>
    </submittedName>
</protein>
<reference evidence="3" key="2">
    <citation type="journal article" date="2011" name="J. Bacteriol.">
        <title>Long-chain N-acyl amino acid synthases are linked to the putative PEP-CTERM/exosortase protein-sorting system in Gram-negative bacteria.</title>
        <authorList>
            <person name="Craig J.W."/>
            <person name="Cherry M.A."/>
            <person name="Brady S.F."/>
        </authorList>
    </citation>
    <scope>NUCLEOTIDE SEQUENCE</scope>
</reference>
<dbReference type="InterPro" id="IPR027417">
    <property type="entry name" value="P-loop_NTPase"/>
</dbReference>
<dbReference type="PANTHER" id="PTHR43384:SF13">
    <property type="entry name" value="SLR0110 PROTEIN"/>
    <property type="match status" value="1"/>
</dbReference>
<proteinExistence type="predicted"/>
<evidence type="ECO:0000259" key="2">
    <source>
        <dbReference type="PROSITE" id="PS50110"/>
    </source>
</evidence>
<dbReference type="GO" id="GO:0009898">
    <property type="term" value="C:cytoplasmic side of plasma membrane"/>
    <property type="evidence" value="ECO:0007669"/>
    <property type="project" value="TreeGrafter"/>
</dbReference>
<evidence type="ECO:0000313" key="3">
    <source>
        <dbReference type="EMBL" id="AEQ20618.1"/>
    </source>
</evidence>
<dbReference type="AlphaFoldDB" id="G4WW16"/>
<accession>G4WW16</accession>
<dbReference type="GO" id="GO:0000160">
    <property type="term" value="P:phosphorelay signal transduction system"/>
    <property type="evidence" value="ECO:0007669"/>
    <property type="project" value="InterPro"/>
</dbReference>
<dbReference type="PANTHER" id="PTHR43384">
    <property type="entry name" value="SEPTUM SITE-DETERMINING PROTEIN MIND HOMOLOG, CHLOROPLASTIC-RELATED"/>
    <property type="match status" value="1"/>
</dbReference>
<dbReference type="SUPFAM" id="SSF52540">
    <property type="entry name" value="P-loop containing nucleoside triphosphate hydrolases"/>
    <property type="match status" value="1"/>
</dbReference>
<dbReference type="InterPro" id="IPR050625">
    <property type="entry name" value="ParA/MinD_ATPase"/>
</dbReference>
<dbReference type="GO" id="GO:0051782">
    <property type="term" value="P:negative regulation of cell division"/>
    <property type="evidence" value="ECO:0007669"/>
    <property type="project" value="TreeGrafter"/>
</dbReference>
<sequence>MTRAGELVRQVETNAPGIQIIAMSRSSDPEILLESMRAGIREFIALPFQYQQLEEALRRVQEQLSKRPPAFQTSDLVYSFLPSKAGVGASTVALNVAVALSQIPETSVVLSDFDLNSGMMRFMLKLDNGYCVADAAEHALEMDEALWPQLVTSIGGMDVLHAGKLNPGFRIEATQIRHLIDFMRRNYKALCFDLSGNLEKYSLEIMHESKRIFLVCTPEIPALHLAREKYSYLKSLDLEDRITVLLNRVSNRPVITPEQIEQILGLPILMTFPNDYNGVHRALTAGHAIDTSSELGRRFTRLAQTLVDKRPTPPAAATKKRFIEYFSIMPSRAS</sequence>
<reference evidence="3" key="1">
    <citation type="journal article" date="2004" name="Appl. Environ. Microbiol.">
        <title>Long-chain N-acyltyrosine synthases from environmental DNA.</title>
        <authorList>
            <person name="Brady S.F."/>
            <person name="Chao C.J."/>
            <person name="Clardy J."/>
        </authorList>
    </citation>
    <scope>NUCLEOTIDE SEQUENCE</scope>
</reference>
<dbReference type="Gene3D" id="3.40.50.2300">
    <property type="match status" value="1"/>
</dbReference>
<dbReference type="EMBL" id="JF429417">
    <property type="protein sequence ID" value="AEQ20618.1"/>
    <property type="molecule type" value="Genomic_DNA"/>
</dbReference>
<evidence type="ECO:0000256" key="1">
    <source>
        <dbReference type="PROSITE-ProRule" id="PRU00169"/>
    </source>
</evidence>
<dbReference type="GO" id="GO:0005829">
    <property type="term" value="C:cytosol"/>
    <property type="evidence" value="ECO:0007669"/>
    <property type="project" value="TreeGrafter"/>
</dbReference>
<dbReference type="PROSITE" id="PS50110">
    <property type="entry name" value="RESPONSE_REGULATORY"/>
    <property type="match status" value="1"/>
</dbReference>
<dbReference type="Gene3D" id="3.40.50.300">
    <property type="entry name" value="P-loop containing nucleotide triphosphate hydrolases"/>
    <property type="match status" value="1"/>
</dbReference>
<organism evidence="3">
    <name type="scientific">uncultured bacterium CSLF43</name>
    <dbReference type="NCBI Taxonomy" id="1091575"/>
    <lineage>
        <taxon>Bacteria</taxon>
        <taxon>environmental samples</taxon>
    </lineage>
</organism>
<dbReference type="InterPro" id="IPR001789">
    <property type="entry name" value="Sig_transdc_resp-reg_receiver"/>
</dbReference>
<dbReference type="SUPFAM" id="SSF52172">
    <property type="entry name" value="CheY-like"/>
    <property type="match status" value="1"/>
</dbReference>
<dbReference type="InterPro" id="IPR011006">
    <property type="entry name" value="CheY-like_superfamily"/>
</dbReference>
<dbReference type="GO" id="GO:0016887">
    <property type="term" value="F:ATP hydrolysis activity"/>
    <property type="evidence" value="ECO:0007669"/>
    <property type="project" value="TreeGrafter"/>
</dbReference>
<feature type="domain" description="Response regulatory" evidence="2">
    <location>
        <begin position="1"/>
        <end position="61"/>
    </location>
</feature>
<comment type="caution">
    <text evidence="1">Lacks conserved residue(s) required for the propagation of feature annotation.</text>
</comment>
<dbReference type="GO" id="GO:0005524">
    <property type="term" value="F:ATP binding"/>
    <property type="evidence" value="ECO:0007669"/>
    <property type="project" value="TreeGrafter"/>
</dbReference>
<name>G4WW16_9BACT</name>